<evidence type="ECO:0000313" key="7">
    <source>
        <dbReference type="Proteomes" id="UP001477870"/>
    </source>
</evidence>
<keyword evidence="4 5" id="KW-0119">Carbohydrate metabolism</keyword>
<dbReference type="Pfam" id="PF01263">
    <property type="entry name" value="Aldose_epim"/>
    <property type="match status" value="1"/>
</dbReference>
<keyword evidence="3 5" id="KW-0413">Isomerase</keyword>
<dbReference type="Proteomes" id="UP001477870">
    <property type="component" value="Unassembled WGS sequence"/>
</dbReference>
<dbReference type="PANTHER" id="PTHR10091">
    <property type="entry name" value="ALDOSE-1-EPIMERASE"/>
    <property type="match status" value="1"/>
</dbReference>
<comment type="catalytic activity">
    <reaction evidence="5">
        <text>alpha-D-glucose = beta-D-glucose</text>
        <dbReference type="Rhea" id="RHEA:10264"/>
        <dbReference type="ChEBI" id="CHEBI:15903"/>
        <dbReference type="ChEBI" id="CHEBI:17925"/>
        <dbReference type="EC" id="5.1.3.3"/>
    </reaction>
</comment>
<evidence type="ECO:0000313" key="6">
    <source>
        <dbReference type="EMBL" id="MEM5500400.1"/>
    </source>
</evidence>
<gene>
    <name evidence="6" type="ORF">WNY59_02245</name>
</gene>
<dbReference type="InterPro" id="IPR047215">
    <property type="entry name" value="Galactose_mutarotase-like"/>
</dbReference>
<evidence type="ECO:0000256" key="4">
    <source>
        <dbReference type="ARBA" id="ARBA00023277"/>
    </source>
</evidence>
<dbReference type="PIRSF" id="PIRSF005096">
    <property type="entry name" value="GALM"/>
    <property type="match status" value="1"/>
</dbReference>
<accession>A0ABU9T2P9</accession>
<dbReference type="NCBIfam" id="NF008277">
    <property type="entry name" value="PRK11055.1"/>
    <property type="match status" value="1"/>
</dbReference>
<organism evidence="6 7">
    <name type="scientific">Ahrensia kielensis</name>
    <dbReference type="NCBI Taxonomy" id="76980"/>
    <lineage>
        <taxon>Bacteria</taxon>
        <taxon>Pseudomonadati</taxon>
        <taxon>Pseudomonadota</taxon>
        <taxon>Alphaproteobacteria</taxon>
        <taxon>Hyphomicrobiales</taxon>
        <taxon>Ahrensiaceae</taxon>
        <taxon>Ahrensia</taxon>
    </lineage>
</organism>
<dbReference type="InterPro" id="IPR014718">
    <property type="entry name" value="GH-type_carb-bd"/>
</dbReference>
<dbReference type="InterPro" id="IPR015443">
    <property type="entry name" value="Aldose_1-epimerase"/>
</dbReference>
<dbReference type="Gene3D" id="2.70.98.10">
    <property type="match status" value="1"/>
</dbReference>
<dbReference type="EC" id="5.1.3.3" evidence="5"/>
<dbReference type="CDD" id="cd09019">
    <property type="entry name" value="galactose_mutarotase_like"/>
    <property type="match status" value="1"/>
</dbReference>
<dbReference type="InterPro" id="IPR008183">
    <property type="entry name" value="Aldose_1/G6P_1-epimerase"/>
</dbReference>
<sequence>MIGNNMNAFGLISLDSEHLHVVVMPFGATLVDMRVKGRDAPLILGWNNPKDYAVHSGVFAGAVVGRYANRIALGKTQVDGRDLTLETNSAPHHSHGGSNGFSSQSWRVGNKSASSVEFLLQSPDGAGGYPGELNVRATYEIVDEYILRLTFTATTSKTTLLNMCHHPYFNLKGHGDTNDHILEIAAEHYLPHDGSVLPTGEISPVASTPFDFMHPRQIADAKQSTPYLYNHTYALARKSRETPHFAARLSAPDSPTMEVWTTQTGLHFYNGYKIPTVGGGLDGQSYGPYSGLCLEAQNWPDAPNNVSFPSAKLTPDMSYKEITEYKLY</sequence>
<keyword evidence="7" id="KW-1185">Reference proteome</keyword>
<dbReference type="PANTHER" id="PTHR10091:SF0">
    <property type="entry name" value="GALACTOSE MUTAROTASE"/>
    <property type="match status" value="1"/>
</dbReference>
<name>A0ABU9T2P9_9HYPH</name>
<dbReference type="EMBL" id="JBBMQO010000001">
    <property type="protein sequence ID" value="MEM5500400.1"/>
    <property type="molecule type" value="Genomic_DNA"/>
</dbReference>
<reference evidence="6 7" key="1">
    <citation type="submission" date="2024-03" db="EMBL/GenBank/DDBJ databases">
        <title>Community enrichment and isolation of bacterial strains for fucoidan degradation.</title>
        <authorList>
            <person name="Sichert A."/>
        </authorList>
    </citation>
    <scope>NUCLEOTIDE SEQUENCE [LARGE SCALE GENOMIC DNA]</scope>
    <source>
        <strain evidence="6 7">AS62</strain>
    </source>
</reference>
<comment type="caution">
    <text evidence="6">The sequence shown here is derived from an EMBL/GenBank/DDBJ whole genome shotgun (WGS) entry which is preliminary data.</text>
</comment>
<evidence type="ECO:0000256" key="2">
    <source>
        <dbReference type="ARBA" id="ARBA00006206"/>
    </source>
</evidence>
<comment type="pathway">
    <text evidence="1 5">Carbohydrate metabolism; hexose metabolism.</text>
</comment>
<dbReference type="InterPro" id="IPR011013">
    <property type="entry name" value="Gal_mutarotase_sf_dom"/>
</dbReference>
<protein>
    <recommendedName>
        <fullName evidence="5">Aldose 1-epimerase</fullName>
        <ecNumber evidence="5">5.1.3.3</ecNumber>
    </recommendedName>
</protein>
<dbReference type="RefSeq" id="WP_342846549.1">
    <property type="nucleotide sequence ID" value="NZ_JBBMQO010000001.1"/>
</dbReference>
<evidence type="ECO:0000256" key="1">
    <source>
        <dbReference type="ARBA" id="ARBA00005028"/>
    </source>
</evidence>
<proteinExistence type="inferred from homology"/>
<evidence type="ECO:0000256" key="3">
    <source>
        <dbReference type="ARBA" id="ARBA00023235"/>
    </source>
</evidence>
<comment type="similarity">
    <text evidence="2 5">Belongs to the aldose epimerase family.</text>
</comment>
<dbReference type="SUPFAM" id="SSF74650">
    <property type="entry name" value="Galactose mutarotase-like"/>
    <property type="match status" value="1"/>
</dbReference>
<dbReference type="GO" id="GO:0016853">
    <property type="term" value="F:isomerase activity"/>
    <property type="evidence" value="ECO:0007669"/>
    <property type="project" value="UniProtKB-KW"/>
</dbReference>
<evidence type="ECO:0000256" key="5">
    <source>
        <dbReference type="PIRNR" id="PIRNR005096"/>
    </source>
</evidence>